<keyword evidence="3" id="KW-0349">Heme</keyword>
<evidence type="ECO:0000256" key="2">
    <source>
        <dbReference type="ARBA" id="ARBA00005163"/>
    </source>
</evidence>
<keyword evidence="10" id="KW-0496">Mitochondrion</keyword>
<evidence type="ECO:0000256" key="3">
    <source>
        <dbReference type="ARBA" id="ARBA00022617"/>
    </source>
</evidence>
<evidence type="ECO:0000313" key="13">
    <source>
        <dbReference type="EMBL" id="CAD5216166.1"/>
    </source>
</evidence>
<dbReference type="GO" id="GO:0006121">
    <property type="term" value="P:mitochondrial electron transport, succinate to ubiquinone"/>
    <property type="evidence" value="ECO:0007669"/>
    <property type="project" value="TreeGrafter"/>
</dbReference>
<dbReference type="PANTHER" id="PTHR10978:SF5">
    <property type="entry name" value="SUCCINATE DEHYDROGENASE CYTOCHROME B560 SUBUNIT, MITOCHONDRIAL"/>
    <property type="match status" value="1"/>
</dbReference>
<dbReference type="SUPFAM" id="SSF81343">
    <property type="entry name" value="Fumarate reductase respiratory complex transmembrane subunits"/>
    <property type="match status" value="1"/>
</dbReference>
<dbReference type="GO" id="GO:0005743">
    <property type="term" value="C:mitochondrial inner membrane"/>
    <property type="evidence" value="ECO:0007669"/>
    <property type="project" value="UniProtKB-SubCell"/>
</dbReference>
<evidence type="ECO:0000256" key="9">
    <source>
        <dbReference type="ARBA" id="ARBA00023004"/>
    </source>
</evidence>
<keyword evidence="7" id="KW-0809">Transit peptide</keyword>
<dbReference type="InterPro" id="IPR014314">
    <property type="entry name" value="Succ_DH_cytb556"/>
</dbReference>
<evidence type="ECO:0000256" key="8">
    <source>
        <dbReference type="ARBA" id="ARBA00022989"/>
    </source>
</evidence>
<feature type="transmembrane region" description="Helical" evidence="12">
    <location>
        <begin position="104"/>
        <end position="125"/>
    </location>
</feature>
<reference evidence="13" key="1">
    <citation type="submission" date="2020-09" db="EMBL/GenBank/DDBJ databases">
        <authorList>
            <person name="Kikuchi T."/>
        </authorList>
    </citation>
    <scope>NUCLEOTIDE SEQUENCE</scope>
    <source>
        <strain evidence="13">SH1</strain>
    </source>
</reference>
<dbReference type="PANTHER" id="PTHR10978">
    <property type="entry name" value="SUCCINATE DEHYDROGENASE CYTOCHROME B560 SUBUNIT"/>
    <property type="match status" value="1"/>
</dbReference>
<feature type="transmembrane region" description="Helical" evidence="12">
    <location>
        <begin position="68"/>
        <end position="92"/>
    </location>
</feature>
<dbReference type="NCBIfam" id="TIGR02970">
    <property type="entry name" value="succ_dehyd_cytB"/>
    <property type="match status" value="1"/>
</dbReference>
<dbReference type="Proteomes" id="UP000783686">
    <property type="component" value="Unassembled WGS sequence"/>
</dbReference>
<protein>
    <recommendedName>
        <fullName evidence="15">Succinate dehydrogenase cytochrome b560 subunit, mitochondrial</fullName>
    </recommendedName>
</protein>
<dbReference type="CDD" id="cd03499">
    <property type="entry name" value="SQR_TypeC_SdhC"/>
    <property type="match status" value="1"/>
</dbReference>
<dbReference type="FunFam" id="1.20.1300.10:FF:000011">
    <property type="entry name" value="Succinate dehydrogenase cytochrome b560 subunit"/>
    <property type="match status" value="1"/>
</dbReference>
<name>A0A811KIP1_9BILA</name>
<keyword evidence="5" id="KW-0479">Metal-binding</keyword>
<dbReference type="Proteomes" id="UP000614601">
    <property type="component" value="Unassembled WGS sequence"/>
</dbReference>
<dbReference type="EMBL" id="CAJFDH010000003">
    <property type="protein sequence ID" value="CAD5216166.1"/>
    <property type="molecule type" value="Genomic_DNA"/>
</dbReference>
<dbReference type="GO" id="GO:0006099">
    <property type="term" value="P:tricarboxylic acid cycle"/>
    <property type="evidence" value="ECO:0007669"/>
    <property type="project" value="InterPro"/>
</dbReference>
<keyword evidence="14" id="KW-1185">Reference proteome</keyword>
<evidence type="ECO:0000256" key="10">
    <source>
        <dbReference type="ARBA" id="ARBA00023128"/>
    </source>
</evidence>
<dbReference type="OrthoDB" id="588261at2759"/>
<evidence type="ECO:0000256" key="1">
    <source>
        <dbReference type="ARBA" id="ARBA00004448"/>
    </source>
</evidence>
<evidence type="ECO:0000313" key="14">
    <source>
        <dbReference type="Proteomes" id="UP000614601"/>
    </source>
</evidence>
<keyword evidence="4 12" id="KW-0812">Transmembrane</keyword>
<dbReference type="GO" id="GO:0009055">
    <property type="term" value="F:electron transfer activity"/>
    <property type="evidence" value="ECO:0007669"/>
    <property type="project" value="InterPro"/>
</dbReference>
<evidence type="ECO:0000256" key="5">
    <source>
        <dbReference type="ARBA" id="ARBA00022723"/>
    </source>
</evidence>
<dbReference type="InterPro" id="IPR000701">
    <property type="entry name" value="SuccDH_FuR_B_TM-su"/>
</dbReference>
<accession>A0A811KIP1</accession>
<comment type="pathway">
    <text evidence="2">Carbohydrate metabolism; tricarboxylic acid cycle.</text>
</comment>
<feature type="transmembrane region" description="Helical" evidence="12">
    <location>
        <begin position="145"/>
        <end position="164"/>
    </location>
</feature>
<keyword evidence="8 12" id="KW-1133">Transmembrane helix</keyword>
<organism evidence="13 14">
    <name type="scientific">Bursaphelenchus okinawaensis</name>
    <dbReference type="NCBI Taxonomy" id="465554"/>
    <lineage>
        <taxon>Eukaryota</taxon>
        <taxon>Metazoa</taxon>
        <taxon>Ecdysozoa</taxon>
        <taxon>Nematoda</taxon>
        <taxon>Chromadorea</taxon>
        <taxon>Rhabditida</taxon>
        <taxon>Tylenchina</taxon>
        <taxon>Tylenchomorpha</taxon>
        <taxon>Aphelenchoidea</taxon>
        <taxon>Aphelenchoididae</taxon>
        <taxon>Bursaphelenchus</taxon>
    </lineage>
</organism>
<evidence type="ECO:0000256" key="4">
    <source>
        <dbReference type="ARBA" id="ARBA00022692"/>
    </source>
</evidence>
<proteinExistence type="predicted"/>
<dbReference type="Gene3D" id="1.20.1300.10">
    <property type="entry name" value="Fumarate reductase/succinate dehydrogenase, transmembrane subunit"/>
    <property type="match status" value="1"/>
</dbReference>
<evidence type="ECO:0000256" key="7">
    <source>
        <dbReference type="ARBA" id="ARBA00022946"/>
    </source>
</evidence>
<sequence length="172" mass="18972">MLATRLTVQRCGVSIRQFKTSSIRPSEAKTPVQEWGYQYLKNQKGLKRPIAPHLTIYQPQLTWVLSGAHRFCGCLMGGTLLLGGLGFMLGPVSYAEFIEYFRGLPAVVTAPFKFFISFNIVYYALNGLRLLAFDLAKGTDLPSVYKSGWAVIGLSVLISLFVVATSGGKKEK</sequence>
<dbReference type="InterPro" id="IPR034804">
    <property type="entry name" value="SQR/QFR_C/D"/>
</dbReference>
<dbReference type="AlphaFoldDB" id="A0A811KIP1"/>
<dbReference type="Pfam" id="PF01127">
    <property type="entry name" value="Sdh_cyt"/>
    <property type="match status" value="1"/>
</dbReference>
<gene>
    <name evidence="13" type="ORF">BOKJ2_LOCUS6457</name>
</gene>
<keyword evidence="6" id="KW-0999">Mitochondrion inner membrane</keyword>
<dbReference type="GO" id="GO:0046872">
    <property type="term" value="F:metal ion binding"/>
    <property type="evidence" value="ECO:0007669"/>
    <property type="project" value="UniProtKB-KW"/>
</dbReference>
<evidence type="ECO:0000256" key="12">
    <source>
        <dbReference type="SAM" id="Phobius"/>
    </source>
</evidence>
<evidence type="ECO:0000256" key="11">
    <source>
        <dbReference type="ARBA" id="ARBA00023136"/>
    </source>
</evidence>
<comment type="subcellular location">
    <subcellularLocation>
        <location evidence="1">Mitochondrion inner membrane</location>
        <topology evidence="1">Multi-pass membrane protein</topology>
    </subcellularLocation>
</comment>
<comment type="caution">
    <text evidence="13">The sequence shown here is derived from an EMBL/GenBank/DDBJ whole genome shotgun (WGS) entry which is preliminary data.</text>
</comment>
<keyword evidence="11 12" id="KW-0472">Membrane</keyword>
<dbReference type="EMBL" id="CAJFCW020000003">
    <property type="protein sequence ID" value="CAG9105404.1"/>
    <property type="molecule type" value="Genomic_DNA"/>
</dbReference>
<keyword evidence="9" id="KW-0408">Iron</keyword>
<evidence type="ECO:0008006" key="15">
    <source>
        <dbReference type="Google" id="ProtNLM"/>
    </source>
</evidence>
<evidence type="ECO:0000256" key="6">
    <source>
        <dbReference type="ARBA" id="ARBA00022792"/>
    </source>
</evidence>